<keyword evidence="1" id="KW-1133">Transmembrane helix</keyword>
<keyword evidence="1" id="KW-0812">Transmembrane</keyword>
<evidence type="ECO:0000313" key="2">
    <source>
        <dbReference type="EMBL" id="CAF0968973.1"/>
    </source>
</evidence>
<dbReference type="EMBL" id="CAJNOC010003130">
    <property type="protein sequence ID" value="CAF0968973.1"/>
    <property type="molecule type" value="Genomic_DNA"/>
</dbReference>
<dbReference type="AlphaFoldDB" id="A0A814EH65"/>
<keyword evidence="3" id="KW-1185">Reference proteome</keyword>
<reference evidence="2" key="1">
    <citation type="submission" date="2021-02" db="EMBL/GenBank/DDBJ databases">
        <authorList>
            <person name="Nowell W R."/>
        </authorList>
    </citation>
    <scope>NUCLEOTIDE SEQUENCE</scope>
    <source>
        <strain evidence="2">Ploen Becks lab</strain>
    </source>
</reference>
<comment type="caution">
    <text evidence="2">The sequence shown here is derived from an EMBL/GenBank/DDBJ whole genome shotgun (WGS) entry which is preliminary data.</text>
</comment>
<proteinExistence type="predicted"/>
<organism evidence="2 3">
    <name type="scientific">Brachionus calyciflorus</name>
    <dbReference type="NCBI Taxonomy" id="104777"/>
    <lineage>
        <taxon>Eukaryota</taxon>
        <taxon>Metazoa</taxon>
        <taxon>Spiralia</taxon>
        <taxon>Gnathifera</taxon>
        <taxon>Rotifera</taxon>
        <taxon>Eurotatoria</taxon>
        <taxon>Monogononta</taxon>
        <taxon>Pseudotrocha</taxon>
        <taxon>Ploima</taxon>
        <taxon>Brachionidae</taxon>
        <taxon>Brachionus</taxon>
    </lineage>
</organism>
<feature type="transmembrane region" description="Helical" evidence="1">
    <location>
        <begin position="278"/>
        <end position="298"/>
    </location>
</feature>
<evidence type="ECO:0000313" key="3">
    <source>
        <dbReference type="Proteomes" id="UP000663879"/>
    </source>
</evidence>
<evidence type="ECO:0000256" key="1">
    <source>
        <dbReference type="SAM" id="Phobius"/>
    </source>
</evidence>
<gene>
    <name evidence="2" type="ORF">OXX778_LOCUS14818</name>
</gene>
<protein>
    <submittedName>
        <fullName evidence="2">Uncharacterized protein</fullName>
    </submittedName>
</protein>
<dbReference type="Proteomes" id="UP000663879">
    <property type="component" value="Unassembled WGS sequence"/>
</dbReference>
<accession>A0A814EH65</accession>
<name>A0A814EH65_9BILA</name>
<sequence>MALRLNELIQEIDQLLRNDIQSLNHTQTLINNLNRNFIQFRNGINVFNDDFTALRNTYQNILTNHHQTMEPINNQIALYKNNISQTKIRIKEIQNSLEKEKLYDDEECIRKIIEIISNKVNAVINNIPALIEDVINRMENSADNDNNLLRTLTCVNQHLNQIITVIDRELPDLPNLIDLDPLRNELAVLRNNFNGFKNNFLADINSKKKKLKGQQIEEMKYFSNLRELSTNHMNKINKEIDDFMNKLKRLLKNIKNRDFSISIVFKEQIQRRHFNQRLFFQLVFGVFLFFVLDCLLICI</sequence>
<keyword evidence="1" id="KW-0472">Membrane</keyword>